<evidence type="ECO:0000256" key="7">
    <source>
        <dbReference type="ARBA" id="ARBA00023136"/>
    </source>
</evidence>
<accession>A0AAE7C2K6</accession>
<dbReference type="Pfam" id="PF01103">
    <property type="entry name" value="Omp85"/>
    <property type="match status" value="1"/>
</dbReference>
<keyword evidence="4" id="KW-1134">Transmembrane beta strand</keyword>
<keyword evidence="17" id="KW-1185">Reference proteome</keyword>
<evidence type="ECO:0000313" key="17">
    <source>
        <dbReference type="Proteomes" id="UP000276901"/>
    </source>
</evidence>
<dbReference type="RefSeq" id="WP_123956012.1">
    <property type="nucleotide sequence ID" value="NZ_CP015029.1"/>
</dbReference>
<comment type="subunit">
    <text evidence="10">Interacts with TamB to form the translocation and assembly module (TAM).</text>
</comment>
<evidence type="ECO:0000259" key="13">
    <source>
        <dbReference type="Pfam" id="PF07244"/>
    </source>
</evidence>
<evidence type="ECO:0000259" key="14">
    <source>
        <dbReference type="Pfam" id="PF17243"/>
    </source>
</evidence>
<gene>
    <name evidence="15" type="ORF">A4G17_08405</name>
    <name evidence="16" type="ORF">EDC49_0478</name>
</gene>
<evidence type="ECO:0000313" key="18">
    <source>
        <dbReference type="Proteomes" id="UP000502287"/>
    </source>
</evidence>
<name>A0AAE7C2K6_9PAST</name>
<comment type="similarity">
    <text evidence="2">Belongs to the TamA family.</text>
</comment>
<proteinExistence type="inferred from homology"/>
<dbReference type="Pfam" id="PF07244">
    <property type="entry name" value="POTRA"/>
    <property type="match status" value="1"/>
</dbReference>
<dbReference type="GO" id="GO:0009279">
    <property type="term" value="C:cell outer membrane"/>
    <property type="evidence" value="ECO:0007669"/>
    <property type="project" value="UniProtKB-SubCell"/>
</dbReference>
<dbReference type="Proteomes" id="UP000502287">
    <property type="component" value="Chromosome"/>
</dbReference>
<evidence type="ECO:0000256" key="2">
    <source>
        <dbReference type="ARBA" id="ARBA00010248"/>
    </source>
</evidence>
<dbReference type="InterPro" id="IPR039910">
    <property type="entry name" value="D15-like"/>
</dbReference>
<feature type="domain" description="TamA POTRA" evidence="14">
    <location>
        <begin position="24"/>
        <end position="98"/>
    </location>
</feature>
<evidence type="ECO:0000256" key="9">
    <source>
        <dbReference type="ARBA" id="ARBA00033063"/>
    </source>
</evidence>
<evidence type="ECO:0000313" key="16">
    <source>
        <dbReference type="EMBL" id="RPE96095.1"/>
    </source>
</evidence>
<feature type="domain" description="Bacterial surface antigen (D15)" evidence="12">
    <location>
        <begin position="292"/>
        <end position="574"/>
    </location>
</feature>
<organism evidence="15 18">
    <name type="scientific">Frederiksenia canicola</name>
    <dbReference type="NCBI Taxonomy" id="123824"/>
    <lineage>
        <taxon>Bacteria</taxon>
        <taxon>Pseudomonadati</taxon>
        <taxon>Pseudomonadota</taxon>
        <taxon>Gammaproteobacteria</taxon>
        <taxon>Pasteurellales</taxon>
        <taxon>Pasteurellaceae</taxon>
        <taxon>Frederiksenia</taxon>
    </lineage>
</organism>
<keyword evidence="6 11" id="KW-0732">Signal</keyword>
<reference evidence="16 17" key="2">
    <citation type="submission" date="2018-11" db="EMBL/GenBank/DDBJ databases">
        <title>Genomic Encyclopedia of Type Strains, Phase IV (KMG-IV): sequencing the most valuable type-strain genomes for metagenomic binning, comparative biology and taxonomic classification.</title>
        <authorList>
            <person name="Goeker M."/>
        </authorList>
    </citation>
    <scope>NUCLEOTIDE SEQUENCE [LARGE SCALE GENOMIC DNA]</scope>
    <source>
        <strain evidence="16 17">DSM 25797</strain>
    </source>
</reference>
<evidence type="ECO:0000256" key="10">
    <source>
        <dbReference type="ARBA" id="ARBA00093548"/>
    </source>
</evidence>
<dbReference type="Gene3D" id="3.10.20.310">
    <property type="entry name" value="membrane protein fhac"/>
    <property type="match status" value="3"/>
</dbReference>
<dbReference type="InterPro" id="IPR010827">
    <property type="entry name" value="BamA/TamA_POTRA"/>
</dbReference>
<keyword evidence="7" id="KW-0472">Membrane</keyword>
<feature type="chain" id="PRO_5042007220" description="Translocation and assembly module subunit TamA" evidence="11">
    <location>
        <begin position="19"/>
        <end position="577"/>
    </location>
</feature>
<comment type="subcellular location">
    <subcellularLocation>
        <location evidence="1">Cell outer membrane</location>
    </subcellularLocation>
</comment>
<dbReference type="GO" id="GO:0097347">
    <property type="term" value="C:TAM protein secretion complex"/>
    <property type="evidence" value="ECO:0007669"/>
    <property type="project" value="TreeGrafter"/>
</dbReference>
<dbReference type="PANTHER" id="PTHR12815:SF47">
    <property type="entry name" value="TRANSLOCATION AND ASSEMBLY MODULE SUBUNIT TAMA"/>
    <property type="match status" value="1"/>
</dbReference>
<evidence type="ECO:0000256" key="8">
    <source>
        <dbReference type="ARBA" id="ARBA00023237"/>
    </source>
</evidence>
<dbReference type="AlphaFoldDB" id="A0AAE7C2K6"/>
<evidence type="ECO:0000313" key="15">
    <source>
        <dbReference type="EMBL" id="QIM65461.1"/>
    </source>
</evidence>
<dbReference type="EMBL" id="RKQT01000001">
    <property type="protein sequence ID" value="RPE96095.1"/>
    <property type="molecule type" value="Genomic_DNA"/>
</dbReference>
<protein>
    <recommendedName>
        <fullName evidence="3">Translocation and assembly module subunit TamA</fullName>
    </recommendedName>
    <alternativeName>
        <fullName evidence="9">Autotransporter assembly factor TamA</fullName>
    </alternativeName>
</protein>
<sequence>MKTKLAYLALFVVASASAEQTVLLKVKGIDDKDLYTNVRIYLSQVSNDEADGSERYQYRVQETIDKALRAKGYYNSKYQFSLTPRPRPQKDLLNLQVTLDKPTKLDERDIQISGQAAQDPDFAKLIEKEVPKSGTILNHETYENFKSSVDKLAQAKGYLDGVWIAHRLEVYPKEHTADWRLAYNSGERYRYDQIAFENSQIREDYLRNILRIKSGDYYHLNDLSKLSSDFTSSNWFASVLVEPEVKEADKTVDLKVLLQPKKKNDVEIGIGFATDVGPRLQLNWKKPWLNDRGHSIESNTYISQPEQNVEFGYNIPLKSHPIHYFYQISAGVEREDNNDTKITAAQLALQRFWNHETGWAFSLGVKTRYDSFQQGSDPRLKTLLIYPTASLNRKRSDGNRFPLWGDSQKLTLNWGSKVWASDVDFYSVKASSAWVRTFADNHRFYLRAEVGYLKTNQFGRITPALRYFAGGDMSVRGFGYKDISPRDKNGKLTGGSHLLTGTAEYQYQVYPNWWAATFYDTGYAAKRFSNQELHSGAGIGVRWASPIGAIKVDLATPLRSPEAKKGIQFYIGLGAEL</sequence>
<evidence type="ECO:0000259" key="12">
    <source>
        <dbReference type="Pfam" id="PF01103"/>
    </source>
</evidence>
<dbReference type="PANTHER" id="PTHR12815">
    <property type="entry name" value="SORTING AND ASSEMBLY MACHINERY SAMM50 PROTEIN FAMILY MEMBER"/>
    <property type="match status" value="1"/>
</dbReference>
<evidence type="ECO:0000256" key="5">
    <source>
        <dbReference type="ARBA" id="ARBA00022692"/>
    </source>
</evidence>
<dbReference type="EMBL" id="CP015029">
    <property type="protein sequence ID" value="QIM65461.1"/>
    <property type="molecule type" value="Genomic_DNA"/>
</dbReference>
<evidence type="ECO:0000256" key="1">
    <source>
        <dbReference type="ARBA" id="ARBA00004442"/>
    </source>
</evidence>
<dbReference type="KEGG" id="fcl:A4G17_08405"/>
<reference evidence="15 18" key="1">
    <citation type="submission" date="2016-03" db="EMBL/GenBank/DDBJ databases">
        <authorList>
            <person name="Hansen M.J."/>
            <person name="Bojesen A.M."/>
            <person name="Planet P."/>
        </authorList>
    </citation>
    <scope>NUCLEOTIDE SEQUENCE [LARGE SCALE GENOMIC DNA]</scope>
    <source>
        <strain evidence="15 18">HPA 21</strain>
    </source>
</reference>
<keyword evidence="5" id="KW-0812">Transmembrane</keyword>
<dbReference type="InterPro" id="IPR000184">
    <property type="entry name" value="Bac_surfAg_D15"/>
</dbReference>
<dbReference type="Proteomes" id="UP000276901">
    <property type="component" value="Unassembled WGS sequence"/>
</dbReference>
<dbReference type="InterPro" id="IPR035243">
    <property type="entry name" value="TamA_POTRA_Dom_1"/>
</dbReference>
<feature type="signal peptide" evidence="11">
    <location>
        <begin position="1"/>
        <end position="18"/>
    </location>
</feature>
<evidence type="ECO:0000256" key="3">
    <source>
        <dbReference type="ARBA" id="ARBA00015419"/>
    </source>
</evidence>
<evidence type="ECO:0000256" key="6">
    <source>
        <dbReference type="ARBA" id="ARBA00022729"/>
    </source>
</evidence>
<dbReference type="Gene3D" id="2.40.160.50">
    <property type="entry name" value="membrane protein fhac: a member of the omp85/tpsb transporter family"/>
    <property type="match status" value="1"/>
</dbReference>
<dbReference type="GO" id="GO:0009306">
    <property type="term" value="P:protein secretion"/>
    <property type="evidence" value="ECO:0007669"/>
    <property type="project" value="TreeGrafter"/>
</dbReference>
<dbReference type="Pfam" id="PF17243">
    <property type="entry name" value="POTRA_TamA_1"/>
    <property type="match status" value="1"/>
</dbReference>
<keyword evidence="8" id="KW-0998">Cell outer membrane</keyword>
<feature type="domain" description="POTRA" evidence="13">
    <location>
        <begin position="189"/>
        <end position="258"/>
    </location>
</feature>
<evidence type="ECO:0000256" key="4">
    <source>
        <dbReference type="ARBA" id="ARBA00022452"/>
    </source>
</evidence>
<evidence type="ECO:0000256" key="11">
    <source>
        <dbReference type="SAM" id="SignalP"/>
    </source>
</evidence>